<dbReference type="EMBL" id="JANJQO010000223">
    <property type="protein sequence ID" value="KAJ2980127.1"/>
    <property type="molecule type" value="Genomic_DNA"/>
</dbReference>
<evidence type="ECO:0000313" key="1">
    <source>
        <dbReference type="EMBL" id="KAJ2980127.1"/>
    </source>
</evidence>
<organism evidence="1 2">
    <name type="scientific">Zarea fungicola</name>
    <dbReference type="NCBI Taxonomy" id="93591"/>
    <lineage>
        <taxon>Eukaryota</taxon>
        <taxon>Fungi</taxon>
        <taxon>Dikarya</taxon>
        <taxon>Ascomycota</taxon>
        <taxon>Pezizomycotina</taxon>
        <taxon>Sordariomycetes</taxon>
        <taxon>Hypocreomycetidae</taxon>
        <taxon>Hypocreales</taxon>
        <taxon>Cordycipitaceae</taxon>
        <taxon>Zarea</taxon>
    </lineage>
</organism>
<name>A0ACC1NLH3_9HYPO</name>
<reference evidence="1" key="1">
    <citation type="submission" date="2022-08" db="EMBL/GenBank/DDBJ databases">
        <title>Genome Sequence of Lecanicillium fungicola.</title>
        <authorList>
            <person name="Buettner E."/>
        </authorList>
    </citation>
    <scope>NUCLEOTIDE SEQUENCE</scope>
    <source>
        <strain evidence="1">Babe33</strain>
    </source>
</reference>
<dbReference type="Proteomes" id="UP001143910">
    <property type="component" value="Unassembled WGS sequence"/>
</dbReference>
<evidence type="ECO:0000313" key="2">
    <source>
        <dbReference type="Proteomes" id="UP001143910"/>
    </source>
</evidence>
<sequence>MIKEQLTKRQSPVLPNWHPQLRDALRRLSTSKLQLLQLIANANPQCNDPSRSALVKDIKCRIMVHKMRALSFIGLDNAMGEFSTRLAVRPDGTCGLVAELDWDGGHIEIQLDMPDGSLRPS</sequence>
<comment type="caution">
    <text evidence="1">The sequence shown here is derived from an EMBL/GenBank/DDBJ whole genome shotgun (WGS) entry which is preliminary data.</text>
</comment>
<protein>
    <submittedName>
        <fullName evidence="1">Uncharacterized protein</fullName>
    </submittedName>
</protein>
<keyword evidence="2" id="KW-1185">Reference proteome</keyword>
<accession>A0ACC1NLH3</accession>
<gene>
    <name evidence="1" type="ORF">NQ176_g2823</name>
</gene>
<proteinExistence type="predicted"/>